<keyword evidence="6" id="KW-0297">G-protein coupled receptor</keyword>
<dbReference type="GO" id="GO:0004993">
    <property type="term" value="F:G protein-coupled serotonin receptor activity"/>
    <property type="evidence" value="ECO:0007669"/>
    <property type="project" value="TreeGrafter"/>
</dbReference>
<dbReference type="KEGG" id="bany:112058481"/>
<dbReference type="GO" id="GO:0030594">
    <property type="term" value="F:neurotransmitter receptor activity"/>
    <property type="evidence" value="ECO:0007669"/>
    <property type="project" value="TreeGrafter"/>
</dbReference>
<evidence type="ECO:0000256" key="1">
    <source>
        <dbReference type="ARBA" id="ARBA00004651"/>
    </source>
</evidence>
<dbReference type="AlphaFoldDB" id="A0A6J1PBB3"/>
<feature type="transmembrane region" description="Helical" evidence="10">
    <location>
        <begin position="241"/>
        <end position="262"/>
    </location>
</feature>
<evidence type="ECO:0000256" key="8">
    <source>
        <dbReference type="ARBA" id="ARBA00023170"/>
    </source>
</evidence>
<feature type="transmembrane region" description="Helical" evidence="10">
    <location>
        <begin position="283"/>
        <end position="307"/>
    </location>
</feature>
<dbReference type="GO" id="GO:0007210">
    <property type="term" value="P:serotonin receptor signaling pathway"/>
    <property type="evidence" value="ECO:0007669"/>
    <property type="project" value="TreeGrafter"/>
</dbReference>
<gene>
    <name evidence="13" type="primary">LOC112058481</name>
</gene>
<dbReference type="InterPro" id="IPR000276">
    <property type="entry name" value="GPCR_Rhodpsn"/>
</dbReference>
<keyword evidence="12" id="KW-1185">Reference proteome</keyword>
<evidence type="ECO:0000259" key="11">
    <source>
        <dbReference type="PROSITE" id="PS50262"/>
    </source>
</evidence>
<evidence type="ECO:0000256" key="2">
    <source>
        <dbReference type="ARBA" id="ARBA00010663"/>
    </source>
</evidence>
<evidence type="ECO:0000256" key="10">
    <source>
        <dbReference type="SAM" id="Phobius"/>
    </source>
</evidence>
<dbReference type="SMART" id="SM01381">
    <property type="entry name" value="7TM_GPCR_Srsx"/>
    <property type="match status" value="1"/>
</dbReference>
<dbReference type="PANTHER" id="PTHR24247:SF228">
    <property type="entry name" value="5-HYDROXYTRYPTAMINE (SEROTONIN) RECEPTOR 2A, ISOFORM B"/>
    <property type="match status" value="1"/>
</dbReference>
<dbReference type="GO" id="GO:0007268">
    <property type="term" value="P:chemical synaptic transmission"/>
    <property type="evidence" value="ECO:0007669"/>
    <property type="project" value="TreeGrafter"/>
</dbReference>
<keyword evidence="9" id="KW-0807">Transducer</keyword>
<keyword evidence="8 13" id="KW-0675">Receptor</keyword>
<evidence type="ECO:0000256" key="4">
    <source>
        <dbReference type="ARBA" id="ARBA00022692"/>
    </source>
</evidence>
<dbReference type="InterPro" id="IPR017452">
    <property type="entry name" value="GPCR_Rhodpsn_7TM"/>
</dbReference>
<keyword evidence="4 10" id="KW-0812">Transmembrane</keyword>
<dbReference type="SUPFAM" id="SSF81321">
    <property type="entry name" value="Family A G protein-coupled receptor-like"/>
    <property type="match status" value="1"/>
</dbReference>
<dbReference type="GO" id="GO:0045202">
    <property type="term" value="C:synapse"/>
    <property type="evidence" value="ECO:0007669"/>
    <property type="project" value="GOC"/>
</dbReference>
<evidence type="ECO:0000256" key="6">
    <source>
        <dbReference type="ARBA" id="ARBA00023040"/>
    </source>
</evidence>
<dbReference type="OrthoDB" id="5859976at2759"/>
<dbReference type="PRINTS" id="PR00237">
    <property type="entry name" value="GPCRRHODOPSN"/>
</dbReference>
<comment type="similarity">
    <text evidence="2">Belongs to the G-protein coupled receptor 1 family.</text>
</comment>
<reference evidence="13" key="1">
    <citation type="submission" date="2025-08" db="UniProtKB">
        <authorList>
            <consortium name="RefSeq"/>
        </authorList>
    </citation>
    <scope>IDENTIFICATION</scope>
</reference>
<feature type="transmembrane region" description="Helical" evidence="10">
    <location>
        <begin position="541"/>
        <end position="563"/>
    </location>
</feature>
<feature type="transmembrane region" description="Helical" evidence="10">
    <location>
        <begin position="507"/>
        <end position="529"/>
    </location>
</feature>
<dbReference type="Proteomes" id="UP001652582">
    <property type="component" value="Chromosome 4"/>
</dbReference>
<evidence type="ECO:0000313" key="12">
    <source>
        <dbReference type="Proteomes" id="UP001652582"/>
    </source>
</evidence>
<dbReference type="PROSITE" id="PS50262">
    <property type="entry name" value="G_PROTEIN_RECEP_F1_2"/>
    <property type="match status" value="1"/>
</dbReference>
<feature type="domain" description="G-protein coupled receptors family 1 profile" evidence="11">
    <location>
        <begin position="183"/>
        <end position="560"/>
    </location>
</feature>
<keyword evidence="7 10" id="KW-0472">Membrane</keyword>
<evidence type="ECO:0000256" key="9">
    <source>
        <dbReference type="ARBA" id="ARBA00023224"/>
    </source>
</evidence>
<accession>A0A6J1PBB3</accession>
<keyword evidence="3" id="KW-1003">Cell membrane</keyword>
<dbReference type="Gene3D" id="1.20.1070.10">
    <property type="entry name" value="Rhodopsin 7-helix transmembrane proteins"/>
    <property type="match status" value="2"/>
</dbReference>
<evidence type="ECO:0000313" key="13">
    <source>
        <dbReference type="RefSeq" id="XP_023955116.2"/>
    </source>
</evidence>
<dbReference type="PANTHER" id="PTHR24247">
    <property type="entry name" value="5-HYDROXYTRYPTAMINE RECEPTOR"/>
    <property type="match status" value="1"/>
</dbReference>
<keyword evidence="5 10" id="KW-1133">Transmembrane helix</keyword>
<dbReference type="RefSeq" id="XP_023955116.2">
    <property type="nucleotide sequence ID" value="XM_024099348.2"/>
</dbReference>
<sequence length="641" mass="71459">MNNGINLDIMNFTYLLDPVLEDLKCQITSGTSCANETNAIGFECSNYGSSVDYTCQLNLDIQNETSYTCFKCTNSSLDSYSNYTMCNSRFKLNMIGTLYESAIKNLWLKIPDLDLCDWNTLSCFTDINRTLYIDAFNSFNSNGFNETFQCKWDMRNDTQNFVSVEYDWSFLFVILFIVAGGVGNILVCLAVCLDKRLQNVTNYFLLSLAIADLLVSLFVMPMGAIPGFLGYWPLGVAWCNVYVTCDVLACSASIMHMCFISIGRYLGIRNPLKSRHHSTKRVVVIKIALVWLLSMFVSSSITVLGLINRTNIMPTPDLCVINNRLFWVFGSLVAFYIPMLMMVVSFALTVQLLKSQARLAATPVPGGTHRRQCGGYDNGQQCARRLGRSSPDLESPGARVSRQLTWRVTSSTRAQRNKIGMSVSHPQLSYMNGCGNGTGSACSRRGRDVATQTPPSIAAETRRARLKPLKLTLAAPNALSLRFLANRKKDRSLSANAVANEQKATKVLGLVFFTFVLCWAPFFLLNILFASCPACIVPEHVVDICLWLGYVSSTINPIIYTIFNRTFRAAFLRLLRCHCSRKGRCTRYRSVGSTRGASQLCARSALPLAISLRPSAMPTTTTPAQETTETVLMEPDFKLRY</sequence>
<feature type="transmembrane region" description="Helical" evidence="10">
    <location>
        <begin position="168"/>
        <end position="191"/>
    </location>
</feature>
<dbReference type="GO" id="GO:0030425">
    <property type="term" value="C:dendrite"/>
    <property type="evidence" value="ECO:0007669"/>
    <property type="project" value="TreeGrafter"/>
</dbReference>
<feature type="transmembrane region" description="Helical" evidence="10">
    <location>
        <begin position="327"/>
        <end position="350"/>
    </location>
</feature>
<evidence type="ECO:0000256" key="5">
    <source>
        <dbReference type="ARBA" id="ARBA00022989"/>
    </source>
</evidence>
<evidence type="ECO:0000256" key="3">
    <source>
        <dbReference type="ARBA" id="ARBA00022475"/>
    </source>
</evidence>
<dbReference type="GeneID" id="112058481"/>
<organism evidence="12 13">
    <name type="scientific">Bicyclus anynana</name>
    <name type="common">Squinting bush brown butterfly</name>
    <dbReference type="NCBI Taxonomy" id="110368"/>
    <lineage>
        <taxon>Eukaryota</taxon>
        <taxon>Metazoa</taxon>
        <taxon>Ecdysozoa</taxon>
        <taxon>Arthropoda</taxon>
        <taxon>Hexapoda</taxon>
        <taxon>Insecta</taxon>
        <taxon>Pterygota</taxon>
        <taxon>Neoptera</taxon>
        <taxon>Endopterygota</taxon>
        <taxon>Lepidoptera</taxon>
        <taxon>Glossata</taxon>
        <taxon>Ditrysia</taxon>
        <taxon>Papilionoidea</taxon>
        <taxon>Nymphalidae</taxon>
        <taxon>Satyrinae</taxon>
        <taxon>Satyrini</taxon>
        <taxon>Mycalesina</taxon>
        <taxon>Bicyclus</taxon>
    </lineage>
</organism>
<evidence type="ECO:0000256" key="7">
    <source>
        <dbReference type="ARBA" id="ARBA00023136"/>
    </source>
</evidence>
<proteinExistence type="inferred from homology"/>
<dbReference type="GO" id="GO:0051378">
    <property type="term" value="F:serotonin binding"/>
    <property type="evidence" value="ECO:0007669"/>
    <property type="project" value="TreeGrafter"/>
</dbReference>
<dbReference type="GO" id="GO:0007187">
    <property type="term" value="P:G protein-coupled receptor signaling pathway, coupled to cyclic nucleotide second messenger"/>
    <property type="evidence" value="ECO:0007669"/>
    <property type="project" value="TreeGrafter"/>
</dbReference>
<comment type="subcellular location">
    <subcellularLocation>
        <location evidence="1">Cell membrane</location>
        <topology evidence="1">Multi-pass membrane protein</topology>
    </subcellularLocation>
</comment>
<dbReference type="GO" id="GO:0005886">
    <property type="term" value="C:plasma membrane"/>
    <property type="evidence" value="ECO:0007669"/>
    <property type="project" value="UniProtKB-SubCell"/>
</dbReference>
<feature type="transmembrane region" description="Helical" evidence="10">
    <location>
        <begin position="203"/>
        <end position="229"/>
    </location>
</feature>
<protein>
    <submittedName>
        <fullName evidence="13">5-hydroxytryptamine receptor 2B</fullName>
    </submittedName>
</protein>
<dbReference type="Pfam" id="PF00001">
    <property type="entry name" value="7tm_1"/>
    <property type="match status" value="1"/>
</dbReference>
<name>A0A6J1PBB3_BICAN</name>